<proteinExistence type="predicted"/>
<keyword evidence="2" id="KW-0040">ANK repeat</keyword>
<dbReference type="GO" id="GO:0005886">
    <property type="term" value="C:plasma membrane"/>
    <property type="evidence" value="ECO:0007669"/>
    <property type="project" value="TreeGrafter"/>
</dbReference>
<dbReference type="Pfam" id="PF12796">
    <property type="entry name" value="Ank_2"/>
    <property type="match status" value="2"/>
</dbReference>
<evidence type="ECO:0000313" key="4">
    <source>
        <dbReference type="Proteomes" id="UP001153076"/>
    </source>
</evidence>
<name>A0A9Q1JV27_9CARY</name>
<dbReference type="Gene3D" id="1.25.40.20">
    <property type="entry name" value="Ankyrin repeat-containing domain"/>
    <property type="match status" value="1"/>
</dbReference>
<dbReference type="PANTHER" id="PTHR24186">
    <property type="entry name" value="PROTEIN PHOSPHATASE 1 REGULATORY SUBUNIT"/>
    <property type="match status" value="1"/>
</dbReference>
<evidence type="ECO:0000256" key="1">
    <source>
        <dbReference type="ARBA" id="ARBA00022737"/>
    </source>
</evidence>
<sequence length="252" mass="28037">MDQDKSRLDEKIELGSSQTTKKLPGSILHCCSPFTSPSNSSTLIPRHVITLIQAFPFITDIAMENGSRRRHHGHPPRSGSQNVVQGIPVVHAAVMDRNQDLLQTILTRQPDLINAYDEAGRTPLSCAARCGYAEMVEYLLKEFPISISKRDKDSSYAVHKACLGGHIDVLKVFHSYSPKSLLVQDRNGRTILHVAAKEHRDKLKHVVTYLVALPDIGEQLLSKTDEEGDTPFALASESNNCQIQKILKQYMA</sequence>
<reference evidence="3" key="1">
    <citation type="submission" date="2022-04" db="EMBL/GenBank/DDBJ databases">
        <title>Carnegiea gigantea Genome sequencing and assembly v2.</title>
        <authorList>
            <person name="Copetti D."/>
            <person name="Sanderson M.J."/>
            <person name="Burquez A."/>
            <person name="Wojciechowski M.F."/>
        </authorList>
    </citation>
    <scope>NUCLEOTIDE SEQUENCE</scope>
    <source>
        <strain evidence="3">SGP5-SGP5p</strain>
        <tissue evidence="3">Aerial part</tissue>
    </source>
</reference>
<dbReference type="PANTHER" id="PTHR24186:SF46">
    <property type="entry name" value="PROTEIN ACCELERATED CELL DEATH 6-LIKE"/>
    <property type="match status" value="1"/>
</dbReference>
<keyword evidence="1" id="KW-0677">Repeat</keyword>
<dbReference type="EMBL" id="JAKOGI010000680">
    <property type="protein sequence ID" value="KAJ8431588.1"/>
    <property type="molecule type" value="Genomic_DNA"/>
</dbReference>
<accession>A0A9Q1JV27</accession>
<evidence type="ECO:0000313" key="3">
    <source>
        <dbReference type="EMBL" id="KAJ8431588.1"/>
    </source>
</evidence>
<comment type="caution">
    <text evidence="3">The sequence shown here is derived from an EMBL/GenBank/DDBJ whole genome shotgun (WGS) entry which is preliminary data.</text>
</comment>
<gene>
    <name evidence="3" type="ORF">Cgig2_025630</name>
</gene>
<evidence type="ECO:0000256" key="2">
    <source>
        <dbReference type="ARBA" id="ARBA00023043"/>
    </source>
</evidence>
<dbReference type="AlphaFoldDB" id="A0A9Q1JV27"/>
<dbReference type="SUPFAM" id="SSF48403">
    <property type="entry name" value="Ankyrin repeat"/>
    <property type="match status" value="1"/>
</dbReference>
<dbReference type="SMART" id="SM00248">
    <property type="entry name" value="ANK"/>
    <property type="match status" value="4"/>
</dbReference>
<dbReference type="InterPro" id="IPR002110">
    <property type="entry name" value="Ankyrin_rpt"/>
</dbReference>
<protein>
    <submittedName>
        <fullName evidence="3">Uncharacterized protein</fullName>
    </submittedName>
</protein>
<keyword evidence="4" id="KW-1185">Reference proteome</keyword>
<organism evidence="3 4">
    <name type="scientific">Carnegiea gigantea</name>
    <dbReference type="NCBI Taxonomy" id="171969"/>
    <lineage>
        <taxon>Eukaryota</taxon>
        <taxon>Viridiplantae</taxon>
        <taxon>Streptophyta</taxon>
        <taxon>Embryophyta</taxon>
        <taxon>Tracheophyta</taxon>
        <taxon>Spermatophyta</taxon>
        <taxon>Magnoliopsida</taxon>
        <taxon>eudicotyledons</taxon>
        <taxon>Gunneridae</taxon>
        <taxon>Pentapetalae</taxon>
        <taxon>Caryophyllales</taxon>
        <taxon>Cactineae</taxon>
        <taxon>Cactaceae</taxon>
        <taxon>Cactoideae</taxon>
        <taxon>Echinocereeae</taxon>
        <taxon>Carnegiea</taxon>
    </lineage>
</organism>
<dbReference type="Proteomes" id="UP001153076">
    <property type="component" value="Unassembled WGS sequence"/>
</dbReference>
<dbReference type="InterPro" id="IPR036770">
    <property type="entry name" value="Ankyrin_rpt-contain_sf"/>
</dbReference>
<dbReference type="OrthoDB" id="1724114at2759"/>